<feature type="compositionally biased region" description="Gly residues" evidence="11">
    <location>
        <begin position="148"/>
        <end position="158"/>
    </location>
</feature>
<evidence type="ECO:0000256" key="10">
    <source>
        <dbReference type="ARBA" id="ARBA00046140"/>
    </source>
</evidence>
<dbReference type="InterPro" id="IPR010992">
    <property type="entry name" value="IHF-like_DNA-bd_dom_sf"/>
</dbReference>
<keyword evidence="6" id="KW-0426">Late protein</keyword>
<dbReference type="Proteomes" id="UP000028013">
    <property type="component" value="Unassembled WGS sequence"/>
</dbReference>
<gene>
    <name evidence="13" type="ORF">M094_4429</name>
</gene>
<keyword evidence="5" id="KW-0235">DNA replication</keyword>
<evidence type="ECO:0000256" key="2">
    <source>
        <dbReference type="ARBA" id="ARBA00010529"/>
    </source>
</evidence>
<evidence type="ECO:0000313" key="14">
    <source>
        <dbReference type="Proteomes" id="UP000028013"/>
    </source>
</evidence>
<proteinExistence type="inferred from homology"/>
<comment type="subcellular location">
    <subcellularLocation>
        <location evidence="1">Virion</location>
    </subcellularLocation>
</comment>
<comment type="function">
    <text evidence="10">DNA-binding protein that plays a critical role in nucleoid compaction, genome replication and DNA replication and transcription. Binds to both ssDNA and dsDNA with a binding site covering about 15 nucleotides. Displays DNA-supercoiling activity only when associated with the viral DNA topoisomerase 2.</text>
</comment>
<dbReference type="PANTHER" id="PTHR33175">
    <property type="entry name" value="DNA-BINDING PROTEIN HU"/>
    <property type="match status" value="1"/>
</dbReference>
<evidence type="ECO:0000256" key="11">
    <source>
        <dbReference type="SAM" id="MobiDB-lite"/>
    </source>
</evidence>
<dbReference type="SUPFAM" id="SSF47729">
    <property type="entry name" value="IHF-like DNA-binding proteins"/>
    <property type="match status" value="1"/>
</dbReference>
<accession>A0A078S764</accession>
<organism evidence="13 14">
    <name type="scientific">Bacteroides uniformis str. 3978 T3 ii</name>
    <dbReference type="NCBI Taxonomy" id="1339349"/>
    <lineage>
        <taxon>Bacteria</taxon>
        <taxon>Pseudomonadati</taxon>
        <taxon>Bacteroidota</taxon>
        <taxon>Bacteroidia</taxon>
        <taxon>Bacteroidales</taxon>
        <taxon>Bacteroidaceae</taxon>
        <taxon>Bacteroides</taxon>
    </lineage>
</organism>
<sequence length="166" mass="17822">MPLFYYARQSSLATKEGAKLWHLSLKKVGRAVDAQQLAEVIAEKSSLTPGDVHNVIRNLMTVMRSQLLNSRTVRLDGLGTFTMKARTRGKGVAKSEDVNPNQVTALRCQFTPEYTRPAAIGTTRALIQGVEFEKWTGVVTDGKDDAGDGGNSGGGSDGDQGENPLG</sequence>
<dbReference type="GO" id="GO:0030527">
    <property type="term" value="F:structural constituent of chromatin"/>
    <property type="evidence" value="ECO:0007669"/>
    <property type="project" value="InterPro"/>
</dbReference>
<dbReference type="NCBIfam" id="TIGR01201">
    <property type="entry name" value="HU_rel"/>
    <property type="match status" value="1"/>
</dbReference>
<dbReference type="GO" id="GO:0006260">
    <property type="term" value="P:DNA replication"/>
    <property type="evidence" value="ECO:0007669"/>
    <property type="project" value="UniProtKB-KW"/>
</dbReference>
<dbReference type="EMBL" id="JNHN01000142">
    <property type="protein sequence ID" value="KDS53446.1"/>
    <property type="molecule type" value="Genomic_DNA"/>
</dbReference>
<evidence type="ECO:0000256" key="8">
    <source>
        <dbReference type="ARBA" id="ARBA00033120"/>
    </source>
</evidence>
<dbReference type="Pfam" id="PF18291">
    <property type="entry name" value="HU-HIG"/>
    <property type="match status" value="1"/>
</dbReference>
<evidence type="ECO:0000256" key="7">
    <source>
        <dbReference type="ARBA" id="ARBA00023125"/>
    </source>
</evidence>
<protein>
    <recommendedName>
        <fullName evidence="4">Viral histone-like protein</fullName>
    </recommendedName>
    <alternativeName>
        <fullName evidence="9">DNA-binding protein pA104R</fullName>
    </alternativeName>
    <alternativeName>
        <fullName evidence="8">pA104R</fullName>
    </alternativeName>
</protein>
<evidence type="ECO:0000313" key="13">
    <source>
        <dbReference type="EMBL" id="KDS53446.1"/>
    </source>
</evidence>
<dbReference type="GO" id="GO:0005829">
    <property type="term" value="C:cytosol"/>
    <property type="evidence" value="ECO:0007669"/>
    <property type="project" value="TreeGrafter"/>
</dbReference>
<dbReference type="RefSeq" id="WP_035448274.1">
    <property type="nucleotide sequence ID" value="NZ_JNHN01000142.1"/>
</dbReference>
<dbReference type="InterPro" id="IPR041607">
    <property type="entry name" value="HU-HIG"/>
</dbReference>
<name>A0A078S764_BACUN</name>
<evidence type="ECO:0000256" key="3">
    <source>
        <dbReference type="ARBA" id="ARBA00011738"/>
    </source>
</evidence>
<evidence type="ECO:0000256" key="5">
    <source>
        <dbReference type="ARBA" id="ARBA00022705"/>
    </source>
</evidence>
<evidence type="ECO:0000259" key="12">
    <source>
        <dbReference type="Pfam" id="PF18291"/>
    </source>
</evidence>
<keyword evidence="7 13" id="KW-0238">DNA-binding</keyword>
<dbReference type="InterPro" id="IPR005902">
    <property type="entry name" value="HU_DNA-bd_put"/>
</dbReference>
<dbReference type="InterPro" id="IPR000119">
    <property type="entry name" value="Hist_DNA-bd"/>
</dbReference>
<dbReference type="Gene3D" id="4.10.520.10">
    <property type="entry name" value="IHF-like DNA-binding proteins"/>
    <property type="match status" value="1"/>
</dbReference>
<evidence type="ECO:0000256" key="1">
    <source>
        <dbReference type="ARBA" id="ARBA00004328"/>
    </source>
</evidence>
<dbReference type="AlphaFoldDB" id="A0A078S764"/>
<dbReference type="PANTHER" id="PTHR33175:SF13">
    <property type="entry name" value="HISTONE-LIKE PROTEIN"/>
    <property type="match status" value="1"/>
</dbReference>
<comment type="similarity">
    <text evidence="2">Belongs to the bacterial histone-like protein family.</text>
</comment>
<feature type="domain" description="HU" evidence="12">
    <location>
        <begin position="15"/>
        <end position="115"/>
    </location>
</feature>
<comment type="subunit">
    <text evidence="3">Homodimer.</text>
</comment>
<evidence type="ECO:0000256" key="4">
    <source>
        <dbReference type="ARBA" id="ARBA00016145"/>
    </source>
</evidence>
<feature type="region of interest" description="Disordered" evidence="11">
    <location>
        <begin position="139"/>
        <end position="166"/>
    </location>
</feature>
<comment type="caution">
    <text evidence="13">The sequence shown here is derived from an EMBL/GenBank/DDBJ whole genome shotgun (WGS) entry which is preliminary data.</text>
</comment>
<reference evidence="13 14" key="1">
    <citation type="submission" date="2014-04" db="EMBL/GenBank/DDBJ databases">
        <authorList>
            <person name="Sears C."/>
            <person name="Carroll K."/>
            <person name="Sack B.R."/>
            <person name="Qadri F."/>
            <person name="Myers L.L."/>
            <person name="Chung G.-T."/>
            <person name="Escheverria P."/>
            <person name="Fraser C.M."/>
            <person name="Sadzewicz L."/>
            <person name="Shefchek K.A."/>
            <person name="Tallon L."/>
            <person name="Das S.P."/>
            <person name="Daugherty S."/>
            <person name="Mongodin E.F."/>
        </authorList>
    </citation>
    <scope>NUCLEOTIDE SEQUENCE [LARGE SCALE GENOMIC DNA]</scope>
    <source>
        <strain evidence="13 14">3978 T3 ii</strain>
    </source>
</reference>
<evidence type="ECO:0000256" key="6">
    <source>
        <dbReference type="ARBA" id="ARBA00022921"/>
    </source>
</evidence>
<dbReference type="GO" id="GO:0003677">
    <property type="term" value="F:DNA binding"/>
    <property type="evidence" value="ECO:0007669"/>
    <property type="project" value="UniProtKB-KW"/>
</dbReference>
<dbReference type="PATRIC" id="fig|1339349.3.peg.1193"/>
<evidence type="ECO:0000256" key="9">
    <source>
        <dbReference type="ARBA" id="ARBA00033227"/>
    </source>
</evidence>